<organism evidence="2 3">
    <name type="scientific">Candidatus Promineifilum breve</name>
    <dbReference type="NCBI Taxonomy" id="1806508"/>
    <lineage>
        <taxon>Bacteria</taxon>
        <taxon>Bacillati</taxon>
        <taxon>Chloroflexota</taxon>
        <taxon>Ardenticatenia</taxon>
        <taxon>Candidatus Promineifilales</taxon>
        <taxon>Candidatus Promineifilaceae</taxon>
        <taxon>Candidatus Promineifilum</taxon>
    </lineage>
</organism>
<accession>A0A161KB91</accession>
<dbReference type="PROSITE" id="PS51257">
    <property type="entry name" value="PROKAR_LIPOPROTEIN"/>
    <property type="match status" value="1"/>
</dbReference>
<evidence type="ECO:0000259" key="1">
    <source>
        <dbReference type="Pfam" id="PF13360"/>
    </source>
</evidence>
<sequence>MHQLSRSLRRYALYLLLAVGILTLTACGGRITNTNWAGLSTDGERVYLAFGPRVLAYDPATQTQNWIFPAEAGAVQFYSVPAVNGDQVVFGDYGRAGGFFSPRVTISIYALENVDSGAPRELWINSEAATDKIVAPPLFADGTLYVGTADNNILALNPEDGSLLWQYETDHAIWGQPAFADGVLYVASMDRSVHALDTTNSGQLVWRTELEGALPSSPILGDGLLYVSSFDGNVHALDIGSGEVQWSAPAGNWVWGAAALADGTLYFSDIDGRLFAVDAQTGEQIWTHEAGVNVQSNPVVVDDVLYIASGISGETPTGALTAYSTADGTQLWTQATTVPLNTTPVVVGDDTIVVGMQNADTLLIGYDLATGQELWRYALPESAN</sequence>
<evidence type="ECO:0000313" key="3">
    <source>
        <dbReference type="Proteomes" id="UP000215027"/>
    </source>
</evidence>
<dbReference type="SMART" id="SM00564">
    <property type="entry name" value="PQQ"/>
    <property type="match status" value="7"/>
</dbReference>
<keyword evidence="3" id="KW-1185">Reference proteome</keyword>
<dbReference type="OrthoDB" id="163813at2"/>
<dbReference type="InterPro" id="IPR011047">
    <property type="entry name" value="Quinoprotein_ADH-like_sf"/>
</dbReference>
<dbReference type="PANTHER" id="PTHR34512:SF30">
    <property type="entry name" value="OUTER MEMBRANE PROTEIN ASSEMBLY FACTOR BAMB"/>
    <property type="match status" value="1"/>
</dbReference>
<protein>
    <recommendedName>
        <fullName evidence="1">Pyrrolo-quinoline quinone repeat domain-containing protein</fullName>
    </recommendedName>
</protein>
<dbReference type="InterPro" id="IPR015943">
    <property type="entry name" value="WD40/YVTN_repeat-like_dom_sf"/>
</dbReference>
<name>A0A161KB91_9CHLR</name>
<dbReference type="Pfam" id="PF13360">
    <property type="entry name" value="PQQ_2"/>
    <property type="match status" value="1"/>
</dbReference>
<dbReference type="KEGG" id="pbf:CFX0092_A3605"/>
<dbReference type="PANTHER" id="PTHR34512">
    <property type="entry name" value="CELL SURFACE PROTEIN"/>
    <property type="match status" value="1"/>
</dbReference>
<evidence type="ECO:0000313" key="2">
    <source>
        <dbReference type="EMBL" id="CUS05483.2"/>
    </source>
</evidence>
<dbReference type="InterPro" id="IPR018391">
    <property type="entry name" value="PQQ_b-propeller_rpt"/>
</dbReference>
<dbReference type="InterPro" id="IPR002372">
    <property type="entry name" value="PQQ_rpt_dom"/>
</dbReference>
<proteinExistence type="predicted"/>
<dbReference type="EMBL" id="LN890655">
    <property type="protein sequence ID" value="CUS05483.2"/>
    <property type="molecule type" value="Genomic_DNA"/>
</dbReference>
<dbReference type="RefSeq" id="WP_095044692.1">
    <property type="nucleotide sequence ID" value="NZ_LN890655.1"/>
</dbReference>
<gene>
    <name evidence="2" type="ORF">CFX0092_A3605</name>
</gene>
<dbReference type="Gene3D" id="2.40.10.480">
    <property type="match status" value="2"/>
</dbReference>
<dbReference type="Proteomes" id="UP000215027">
    <property type="component" value="Chromosome I"/>
</dbReference>
<feature type="domain" description="Pyrrolo-quinoline quinone repeat" evidence="1">
    <location>
        <begin position="231"/>
        <end position="381"/>
    </location>
</feature>
<dbReference type="Gene3D" id="2.130.10.10">
    <property type="entry name" value="YVTN repeat-like/Quinoprotein amine dehydrogenase"/>
    <property type="match status" value="2"/>
</dbReference>
<dbReference type="SUPFAM" id="SSF50998">
    <property type="entry name" value="Quinoprotein alcohol dehydrogenase-like"/>
    <property type="match status" value="2"/>
</dbReference>
<dbReference type="AlphaFoldDB" id="A0A161KB91"/>
<reference evidence="2" key="1">
    <citation type="submission" date="2016-01" db="EMBL/GenBank/DDBJ databases">
        <authorList>
            <person name="Mcilroy J.S."/>
            <person name="Karst M S."/>
            <person name="Albertsen M."/>
        </authorList>
    </citation>
    <scope>NUCLEOTIDE SEQUENCE</scope>
    <source>
        <strain evidence="2">Cfx-K</strain>
    </source>
</reference>